<dbReference type="EMBL" id="LNZH02000178">
    <property type="protein sequence ID" value="OCB88458.1"/>
    <property type="molecule type" value="Genomic_DNA"/>
</dbReference>
<dbReference type="GO" id="GO:0008270">
    <property type="term" value="F:zinc ion binding"/>
    <property type="evidence" value="ECO:0007669"/>
    <property type="project" value="InterPro"/>
</dbReference>
<organism evidence="10 11">
    <name type="scientific">Sanghuangporus baumii</name>
    <name type="common">Phellinus baumii</name>
    <dbReference type="NCBI Taxonomy" id="108892"/>
    <lineage>
        <taxon>Eukaryota</taxon>
        <taxon>Fungi</taxon>
        <taxon>Dikarya</taxon>
        <taxon>Basidiomycota</taxon>
        <taxon>Agaricomycotina</taxon>
        <taxon>Agaricomycetes</taxon>
        <taxon>Hymenochaetales</taxon>
        <taxon>Hymenochaetaceae</taxon>
        <taxon>Sanghuangporus</taxon>
    </lineage>
</organism>
<keyword evidence="6" id="KW-0804">Transcription</keyword>
<dbReference type="SMART" id="SM00066">
    <property type="entry name" value="GAL4"/>
    <property type="match status" value="1"/>
</dbReference>
<dbReference type="PROSITE" id="PS50048">
    <property type="entry name" value="ZN2_CY6_FUNGAL_2"/>
    <property type="match status" value="1"/>
</dbReference>
<dbReference type="SUPFAM" id="SSF57701">
    <property type="entry name" value="Zn2/Cys6 DNA-binding domain"/>
    <property type="match status" value="1"/>
</dbReference>
<feature type="region of interest" description="Disordered" evidence="8">
    <location>
        <begin position="393"/>
        <end position="430"/>
    </location>
</feature>
<evidence type="ECO:0000256" key="2">
    <source>
        <dbReference type="ARBA" id="ARBA00022723"/>
    </source>
</evidence>
<dbReference type="OrthoDB" id="10261408at2759"/>
<evidence type="ECO:0000259" key="9">
    <source>
        <dbReference type="PROSITE" id="PS50048"/>
    </source>
</evidence>
<dbReference type="InterPro" id="IPR036864">
    <property type="entry name" value="Zn2-C6_fun-type_DNA-bd_sf"/>
</dbReference>
<keyword evidence="3" id="KW-0862">Zinc</keyword>
<evidence type="ECO:0000313" key="10">
    <source>
        <dbReference type="EMBL" id="OCB88458.1"/>
    </source>
</evidence>
<feature type="compositionally biased region" description="Low complexity" evidence="8">
    <location>
        <begin position="305"/>
        <end position="317"/>
    </location>
</feature>
<feature type="region of interest" description="Disordered" evidence="8">
    <location>
        <begin position="266"/>
        <end position="342"/>
    </location>
</feature>
<dbReference type="Gene3D" id="4.10.240.10">
    <property type="entry name" value="Zn(2)-C6 fungal-type DNA-binding domain"/>
    <property type="match status" value="1"/>
</dbReference>
<dbReference type="AlphaFoldDB" id="A0A9Q5N977"/>
<evidence type="ECO:0000256" key="3">
    <source>
        <dbReference type="ARBA" id="ARBA00022833"/>
    </source>
</evidence>
<evidence type="ECO:0000256" key="8">
    <source>
        <dbReference type="SAM" id="MobiDB-lite"/>
    </source>
</evidence>
<dbReference type="GO" id="GO:0005634">
    <property type="term" value="C:nucleus"/>
    <property type="evidence" value="ECO:0007669"/>
    <property type="project" value="UniProtKB-SubCell"/>
</dbReference>
<comment type="caution">
    <text evidence="10">The sequence shown here is derived from an EMBL/GenBank/DDBJ whole genome shotgun (WGS) entry which is preliminary data.</text>
</comment>
<keyword evidence="2" id="KW-0479">Metal-binding</keyword>
<evidence type="ECO:0000256" key="6">
    <source>
        <dbReference type="ARBA" id="ARBA00023163"/>
    </source>
</evidence>
<dbReference type="InterPro" id="IPR001138">
    <property type="entry name" value="Zn2Cys6_DnaBD"/>
</dbReference>
<feature type="region of interest" description="Disordered" evidence="8">
    <location>
        <begin position="24"/>
        <end position="58"/>
    </location>
</feature>
<dbReference type="CDD" id="cd00067">
    <property type="entry name" value="GAL4"/>
    <property type="match status" value="1"/>
</dbReference>
<feature type="compositionally biased region" description="Low complexity" evidence="8">
    <location>
        <begin position="394"/>
        <end position="428"/>
    </location>
</feature>
<evidence type="ECO:0000256" key="1">
    <source>
        <dbReference type="ARBA" id="ARBA00004123"/>
    </source>
</evidence>
<evidence type="ECO:0000256" key="7">
    <source>
        <dbReference type="ARBA" id="ARBA00023242"/>
    </source>
</evidence>
<evidence type="ECO:0000256" key="4">
    <source>
        <dbReference type="ARBA" id="ARBA00023015"/>
    </source>
</evidence>
<feature type="domain" description="Zn(2)-C6 fungal-type" evidence="9">
    <location>
        <begin position="233"/>
        <end position="263"/>
    </location>
</feature>
<comment type="subcellular location">
    <subcellularLocation>
        <location evidence="1">Nucleus</location>
    </subcellularLocation>
</comment>
<feature type="compositionally biased region" description="Basic residues" evidence="8">
    <location>
        <begin position="268"/>
        <end position="285"/>
    </location>
</feature>
<keyword evidence="4" id="KW-0805">Transcription regulation</keyword>
<accession>A0A9Q5N977</accession>
<dbReference type="Pfam" id="PF00172">
    <property type="entry name" value="Zn_clus"/>
    <property type="match status" value="1"/>
</dbReference>
<dbReference type="PANTHER" id="PTHR31313:SF81">
    <property type="entry name" value="TY1 ENHANCER ACTIVATOR"/>
    <property type="match status" value="1"/>
</dbReference>
<proteinExistence type="predicted"/>
<evidence type="ECO:0000313" key="11">
    <source>
        <dbReference type="Proteomes" id="UP000757232"/>
    </source>
</evidence>
<dbReference type="InterPro" id="IPR051615">
    <property type="entry name" value="Transcr_Regulatory_Elem"/>
</dbReference>
<reference evidence="10" key="1">
    <citation type="submission" date="2016-06" db="EMBL/GenBank/DDBJ databases">
        <title>Draft Genome sequence of the fungus Inonotus baumii.</title>
        <authorList>
            <person name="Zhu H."/>
            <person name="Lin W."/>
        </authorList>
    </citation>
    <scope>NUCLEOTIDE SEQUENCE</scope>
    <source>
        <strain evidence="10">821</strain>
    </source>
</reference>
<protein>
    <recommendedName>
        <fullName evidence="9">Zn(2)-C6 fungal-type domain-containing protein</fullName>
    </recommendedName>
</protein>
<sequence length="1047" mass="116269">MVVGTTADGTSSFYLPFSYPYTDDAPQSSEDGSGLHSPTFIESDPMDARRHGFRPPPPDLDIRTVEGLMANRFPVNHPDANGGLPPYVPLQYSPHAQGDLQYSNYMNHSQHTFETARRYIPREEDQMLPTSTPVFPQGSRHPGSKALEMPRPLTIPSLLPSNPPSLPSSNRMLGRIDTDTVHATEFHSGMHQEMMSPISAGTSAISARPPILEPSGSSAIESARRQPSLVVIACRQCRARKIRCDSTRPSCNNCIRRQNECQYDAVPKRRGPDKRPGTRQRSCKKRPADGSMPIKKKQKKNNGDASVPPSAISSPPVTVKSEDSNRDSDERPSGGVLPIGADGHHYPMGVSLAHSSIRTGISDHQAAAGLVGGSHTKGNLGLRLDMNFMERPQSAYGSGQLSSSNSHSRTHSTQSSQSHHHLSSGSASPTTTISVHHTFSALSPHADLRFHPKSAFRDDPFSKYEQSSAGSLSDSELTGRSFARQLNINAISPATHAYLPSPSSDINSNKLWWDTLLLEYSSSPEQSEGAIINDLTSLFNSSIHWLSFLNEQYFFRRLSDPSERERIQPALVLSALALATLLQSSEIELGEVGRQRALRLRDIAQIHLEVSWNASSVDPSLAQAALLLAVFESSAHPQHSSERVCSSLILLDQIIRTLALTAIDLADPDACVFSPDSVPSVPRPASYDITLEDRCYCAPPIHSPQLDLGRGGRLSPTWSTSISWDPALTIEEIEREQTRRLCWAALSLSADHAVQSTALHKEPLDLFISRPENYALLFPGEKRPSSADDGQGGPRWSPKQSIWALYCRSMLLWNSCLHLRKLASDSDKAEFSVNAWLEAADIEDALDAHHCSSESHLMYMTREHIFNTRIAVSYEFRRLQNVDTGTMPKFNRSQAEEWKTDIFPRSKVYYQTQTANRFKSVLYDGRDPVARILARRPFYVWWFMTQLAISMSLWVYDNTLIEALDLAKSFLIPLDMLSALWPCYGTSLDSHPTGVPLDMLSALWPCYVQREQYDALWMELDDHCRKAGISPPPRPSYALPRSLSFKV</sequence>
<evidence type="ECO:0000256" key="5">
    <source>
        <dbReference type="ARBA" id="ARBA00023125"/>
    </source>
</evidence>
<name>A0A9Q5N977_SANBA</name>
<dbReference type="PANTHER" id="PTHR31313">
    <property type="entry name" value="TY1 ENHANCER ACTIVATOR"/>
    <property type="match status" value="1"/>
</dbReference>
<keyword evidence="5" id="KW-0238">DNA-binding</keyword>
<dbReference type="GO" id="GO:0000981">
    <property type="term" value="F:DNA-binding transcription factor activity, RNA polymerase II-specific"/>
    <property type="evidence" value="ECO:0007669"/>
    <property type="project" value="InterPro"/>
</dbReference>
<dbReference type="PROSITE" id="PS00463">
    <property type="entry name" value="ZN2_CY6_FUNGAL_1"/>
    <property type="match status" value="1"/>
</dbReference>
<dbReference type="GO" id="GO:0003677">
    <property type="term" value="F:DNA binding"/>
    <property type="evidence" value="ECO:0007669"/>
    <property type="project" value="UniProtKB-KW"/>
</dbReference>
<keyword evidence="11" id="KW-1185">Reference proteome</keyword>
<feature type="compositionally biased region" description="Basic and acidic residues" evidence="8">
    <location>
        <begin position="320"/>
        <end position="332"/>
    </location>
</feature>
<gene>
    <name evidence="10" type="ORF">A7U60_g4366</name>
</gene>
<dbReference type="Proteomes" id="UP000757232">
    <property type="component" value="Unassembled WGS sequence"/>
</dbReference>
<keyword evidence="7" id="KW-0539">Nucleus</keyword>